<evidence type="ECO:0000313" key="2">
    <source>
        <dbReference type="EMBL" id="POH72516.1"/>
    </source>
</evidence>
<name>A0A2S3ZTC6_ARTGL</name>
<protein>
    <submittedName>
        <fullName evidence="2">Uncharacterized protein</fullName>
    </submittedName>
</protein>
<feature type="compositionally biased region" description="Basic and acidic residues" evidence="1">
    <location>
        <begin position="11"/>
        <end position="27"/>
    </location>
</feature>
<sequence length="207" mass="22734">MQAPEVLTLKEASDRTPKGEQRLRDAIDLDPNSPSVDPLRTRLYRVKQADIAREKDVVGAVEVTEEEKRKNFIEALSQLNEPDGGFTIDPRTGAAEAAGFFVSVHPEHEVAVPIASVNPQSVMRYARQKREVLGQEGNFFGGWHDPETGIVSFDVSSKAQSAEEARRLSAAHGQVAFFDAQTFDSVEVDASQRNRIENIIEGSGGND</sequence>
<dbReference type="Proteomes" id="UP000237061">
    <property type="component" value="Unassembled WGS sequence"/>
</dbReference>
<evidence type="ECO:0000256" key="1">
    <source>
        <dbReference type="SAM" id="MobiDB-lite"/>
    </source>
</evidence>
<dbReference type="AlphaFoldDB" id="A0A2S3ZTC6"/>
<proteinExistence type="predicted"/>
<accession>A0A2S3ZTC6</accession>
<organism evidence="2 3">
    <name type="scientific">Arthrobacter glacialis</name>
    <dbReference type="NCBI Taxonomy" id="1664"/>
    <lineage>
        <taxon>Bacteria</taxon>
        <taxon>Bacillati</taxon>
        <taxon>Actinomycetota</taxon>
        <taxon>Actinomycetes</taxon>
        <taxon>Micrococcales</taxon>
        <taxon>Micrococcaceae</taxon>
        <taxon>Arthrobacter</taxon>
    </lineage>
</organism>
<gene>
    <name evidence="2" type="ORF">CVS27_15460</name>
</gene>
<keyword evidence="3" id="KW-1185">Reference proteome</keyword>
<feature type="region of interest" description="Disordered" evidence="1">
    <location>
        <begin position="1"/>
        <end position="34"/>
    </location>
</feature>
<dbReference type="RefSeq" id="WP_103466739.1">
    <property type="nucleotide sequence ID" value="NZ_PPXC01000013.1"/>
</dbReference>
<reference evidence="2 3" key="1">
    <citation type="submission" date="2018-01" db="EMBL/GenBank/DDBJ databases">
        <title>Arthrobacter sp. nov., from glaciers in China.</title>
        <authorList>
            <person name="Liu Q."/>
            <person name="Xin Y.-H."/>
        </authorList>
    </citation>
    <scope>NUCLEOTIDE SEQUENCE [LARGE SCALE GENOMIC DNA]</scope>
    <source>
        <strain evidence="2 3">HLT2-12-2</strain>
    </source>
</reference>
<dbReference type="EMBL" id="PPXC01000013">
    <property type="protein sequence ID" value="POH72516.1"/>
    <property type="molecule type" value="Genomic_DNA"/>
</dbReference>
<evidence type="ECO:0000313" key="3">
    <source>
        <dbReference type="Proteomes" id="UP000237061"/>
    </source>
</evidence>
<comment type="caution">
    <text evidence="2">The sequence shown here is derived from an EMBL/GenBank/DDBJ whole genome shotgun (WGS) entry which is preliminary data.</text>
</comment>